<accession>A0ABD5CRY5</accession>
<reference evidence="1 2" key="1">
    <citation type="submission" date="2023-08" db="EMBL/GenBank/DDBJ databases">
        <title>Genome sequencing of plant associated microbes to promote plant fitness in Sorghum bicolor and Oryza sativa.</title>
        <authorList>
            <person name="Coleman-Derr D."/>
        </authorList>
    </citation>
    <scope>NUCLEOTIDE SEQUENCE [LARGE SCALE GENOMIC DNA]</scope>
    <source>
        <strain evidence="1 2">SLBN-33</strain>
    </source>
</reference>
<protein>
    <submittedName>
        <fullName evidence="1">Uncharacterized protein</fullName>
    </submittedName>
</protein>
<evidence type="ECO:0000313" key="2">
    <source>
        <dbReference type="Proteomes" id="UP001245184"/>
    </source>
</evidence>
<name>A0ABD5CRY5_9BURK</name>
<comment type="caution">
    <text evidence="1">The sequence shown here is derived from an EMBL/GenBank/DDBJ whole genome shotgun (WGS) entry which is preliminary data.</text>
</comment>
<dbReference type="RefSeq" id="WP_310035555.1">
    <property type="nucleotide sequence ID" value="NZ_JAVIZN010000003.1"/>
</dbReference>
<evidence type="ECO:0000313" key="1">
    <source>
        <dbReference type="EMBL" id="MDR6208106.1"/>
    </source>
</evidence>
<dbReference type="AlphaFoldDB" id="A0ABD5CRY5"/>
<organism evidence="1 2">
    <name type="scientific">Paraburkholderia graminis</name>
    <dbReference type="NCBI Taxonomy" id="60548"/>
    <lineage>
        <taxon>Bacteria</taxon>
        <taxon>Pseudomonadati</taxon>
        <taxon>Pseudomonadota</taxon>
        <taxon>Betaproteobacteria</taxon>
        <taxon>Burkholderiales</taxon>
        <taxon>Burkholderiaceae</taxon>
        <taxon>Paraburkholderia</taxon>
    </lineage>
</organism>
<proteinExistence type="predicted"/>
<gene>
    <name evidence="1" type="ORF">QF025_006907</name>
</gene>
<dbReference type="EMBL" id="JAVIZN010000003">
    <property type="protein sequence ID" value="MDR6208106.1"/>
    <property type="molecule type" value="Genomic_DNA"/>
</dbReference>
<sequence length="334" mass="37107">MKIPAAWRTSADALNSLAAVQPAFYSASLAPQKTAGLTPRILLMLLAREEENPLLAVIRNPAFWSPWGFAHASDAASAIERADHYESQLPPVERAMIDPLMRLVSAGQLPVRYLLALHRDPLFRHLLRDLAFNPQTRLDLTWIRDFARHRICWNDLPDRTRQYFHQQLVDRGVIVYRTSDYKNAGLFDRFSALVYAATDAIPAVLDDFLIRAGAAHTAFFDPVRQRQSESLFGTADVSGIVITDEDCRLACVSAGSLDPFVNGSRQGSVKTVHDCFAVMQGTPEGLLLLCTVYLRLRPDPEAQRRAPHDVNAVDGAASAERRAFRSVVKGCVVS</sequence>
<dbReference type="Proteomes" id="UP001245184">
    <property type="component" value="Unassembled WGS sequence"/>
</dbReference>